<dbReference type="Pfam" id="PF23518">
    <property type="entry name" value="WW_2"/>
    <property type="match status" value="1"/>
</dbReference>
<dbReference type="GO" id="GO:0005085">
    <property type="term" value="F:guanyl-nucleotide exchange factor activity"/>
    <property type="evidence" value="ECO:0007669"/>
    <property type="project" value="UniProtKB-KW"/>
</dbReference>
<organism evidence="6 7">
    <name type="scientific">Paxillus rubicundulus Ve08.2h10</name>
    <dbReference type="NCBI Taxonomy" id="930991"/>
    <lineage>
        <taxon>Eukaryota</taxon>
        <taxon>Fungi</taxon>
        <taxon>Dikarya</taxon>
        <taxon>Basidiomycota</taxon>
        <taxon>Agaricomycotina</taxon>
        <taxon>Agaricomycetes</taxon>
        <taxon>Agaricomycetidae</taxon>
        <taxon>Boletales</taxon>
        <taxon>Paxilineae</taxon>
        <taxon>Paxillaceae</taxon>
        <taxon>Paxillus</taxon>
    </lineage>
</organism>
<dbReference type="InterPro" id="IPR036964">
    <property type="entry name" value="RASGEF_cat_dom_sf"/>
</dbReference>
<dbReference type="SUPFAM" id="SSF48366">
    <property type="entry name" value="Ras GEF"/>
    <property type="match status" value="1"/>
</dbReference>
<feature type="domain" description="N-terminal Ras-GEF" evidence="5">
    <location>
        <begin position="775"/>
        <end position="905"/>
    </location>
</feature>
<dbReference type="CDD" id="cd00155">
    <property type="entry name" value="RasGEF"/>
    <property type="match status" value="1"/>
</dbReference>
<reference evidence="7" key="2">
    <citation type="submission" date="2015-01" db="EMBL/GenBank/DDBJ databases">
        <title>Evolutionary Origins and Diversification of the Mycorrhizal Mutualists.</title>
        <authorList>
            <consortium name="DOE Joint Genome Institute"/>
            <consortium name="Mycorrhizal Genomics Consortium"/>
            <person name="Kohler A."/>
            <person name="Kuo A."/>
            <person name="Nagy L.G."/>
            <person name="Floudas D."/>
            <person name="Copeland A."/>
            <person name="Barry K.W."/>
            <person name="Cichocki N."/>
            <person name="Veneault-Fourrey C."/>
            <person name="LaButti K."/>
            <person name="Lindquist E.A."/>
            <person name="Lipzen A."/>
            <person name="Lundell T."/>
            <person name="Morin E."/>
            <person name="Murat C."/>
            <person name="Riley R."/>
            <person name="Ohm R."/>
            <person name="Sun H."/>
            <person name="Tunlid A."/>
            <person name="Henrissat B."/>
            <person name="Grigoriev I.V."/>
            <person name="Hibbett D.S."/>
            <person name="Martin F."/>
        </authorList>
    </citation>
    <scope>NUCLEOTIDE SEQUENCE [LARGE SCALE GENOMIC DNA]</scope>
    <source>
        <strain evidence="7">Ve08.2h10</strain>
    </source>
</reference>
<evidence type="ECO:0000259" key="4">
    <source>
        <dbReference type="PROSITE" id="PS50009"/>
    </source>
</evidence>
<dbReference type="CDD" id="cd06224">
    <property type="entry name" value="REM"/>
    <property type="match status" value="1"/>
</dbReference>
<dbReference type="HOGENOM" id="CLU_002632_0_1_1"/>
<dbReference type="Pfam" id="PF00618">
    <property type="entry name" value="RasGEF_N"/>
    <property type="match status" value="1"/>
</dbReference>
<sequence length="1189" mass="132397">MERPALHYQQVSSKRMRNSIRGLPAIPSAQSTNHSNRSRDFWIPQVTEGGQIYYANTLTGKLSRDLPKDVGDDVSNGDLAGLTGSQSSSRAGTGAELGLVPINGSADASVTTHPQTEAAAPVQALEPSSSSLAFQERLQNIIIAPIPPQKSLPLLNTSMHVARPRASTESVSPSNHHANHVPGVLSNYLTAQSRLRSYSASDRSRPSHAHKRSTSLERNLSSSNSSAHHPAVARRGFRLKESTRISDIPETKELPLSTSPLRSSTQFMQQSLVPSAPELVSELLQRARGCINSVIIHLQQFGIPRAAEDEEIVDNLIHVAITAIRDLLYVAGPSFGHLGGRSKVDHRSTSNASQTPLIPAQRRAIATLSKFVLSARAVLNDGPWTESDSVAHLSSDAEELERSVIEFVSIAQGVRGQEGHGDKGQKRLHGYMTALHAGPGKTGAGAAGSWKGFGWVNIDDNEEAPRRNLDKATFNEFATYMLQVQEKLHTFTEALRATQPAEIVTTAGKEIVNQLSSLLLFLGDIHIARHVDVDPVNQNNLADGPQYARTVDKARVLVRSFEATTQAIYDDGAALLATTQRVRRVELCEAWRGRDESYDALEALSSSLDFNLQISRQNLESLLLVGKEQSNILERCNKSPIEWRMSQRSLVAAILAGGALSNDNDMYDTTTDDADDILKNVTMADGQLAAGPISPLPPPVPTSGKPTIVPYTKVPLESSFEDEALGLIRTPPRPDKIKAFFGDDAPSHYLISRNAEAKPWYLRPKYDPTEVLIDPDGTIRGGTVSALVERLTAHESADPKFTRAFLMTFKSFMTLDDLFNHLVNRFWIQPPPNLDSQELGEWKHYKQNIIRIRVINTMKSIVQDEDVLEEDLGILDRMVEFASRDDVMDIAAAKQLLAAIKRMQRGSDPRKLTVSMSVEPPPAPIPPKRTELLDIDPLELARQLTITESQLYQKIRPSECLQRSRQSRTEYHDGVANFIRRSNRIAHWVTYSILCKDDYRRRAALMKQFILVADRCRVLQNFSTMMAIVTGLNSSPIHRLKRSWEQVNSKHMSQLETCEAIINSYKNYNKYRTALAAVAPPCVPFIGVFLTALTHIQDGSKDYLPGKLVNFRKRQKSSEVIQDLQRWQNQPHNFHPLPTVLVFINEALNQFSDQDVSDVFWKLSLEREPREPEREEEKLARYLHESGFF</sequence>
<dbReference type="PROSITE" id="PS50212">
    <property type="entry name" value="RASGEF_NTER"/>
    <property type="match status" value="1"/>
</dbReference>
<gene>
    <name evidence="6" type="ORF">PAXRUDRAFT_826660</name>
</gene>
<keyword evidence="1 2" id="KW-0344">Guanine-nucleotide releasing factor</keyword>
<feature type="compositionally biased region" description="Basic and acidic residues" evidence="3">
    <location>
        <begin position="238"/>
        <end position="253"/>
    </location>
</feature>
<dbReference type="Pfam" id="PF00617">
    <property type="entry name" value="RasGEF"/>
    <property type="match status" value="1"/>
</dbReference>
<evidence type="ECO:0000313" key="6">
    <source>
        <dbReference type="EMBL" id="KIK95808.1"/>
    </source>
</evidence>
<dbReference type="InterPro" id="IPR057827">
    <property type="entry name" value="WW_fungi"/>
</dbReference>
<feature type="compositionally biased region" description="Low complexity" evidence="3">
    <location>
        <begin position="216"/>
        <end position="226"/>
    </location>
</feature>
<dbReference type="SMART" id="SM00147">
    <property type="entry name" value="RasGEF"/>
    <property type="match status" value="1"/>
</dbReference>
<dbReference type="InParanoid" id="A0A0D0DRP8"/>
<feature type="region of interest" description="Disordered" evidence="3">
    <location>
        <begin position="77"/>
        <end position="98"/>
    </location>
</feature>
<dbReference type="InterPro" id="IPR023578">
    <property type="entry name" value="Ras_GEF_dom_sf"/>
</dbReference>
<dbReference type="InterPro" id="IPR056685">
    <property type="entry name" value="DUF7783"/>
</dbReference>
<dbReference type="PANTHER" id="PTHR23113">
    <property type="entry name" value="GUANINE NUCLEOTIDE EXCHANGE FACTOR"/>
    <property type="match status" value="1"/>
</dbReference>
<dbReference type="PROSITE" id="PS50009">
    <property type="entry name" value="RASGEF_CAT"/>
    <property type="match status" value="1"/>
</dbReference>
<evidence type="ECO:0000256" key="2">
    <source>
        <dbReference type="PROSITE-ProRule" id="PRU00168"/>
    </source>
</evidence>
<protein>
    <recommendedName>
        <fullName evidence="8">Ras GEF</fullName>
    </recommendedName>
</protein>
<reference evidence="6 7" key="1">
    <citation type="submission" date="2014-04" db="EMBL/GenBank/DDBJ databases">
        <authorList>
            <consortium name="DOE Joint Genome Institute"/>
            <person name="Kuo A."/>
            <person name="Kohler A."/>
            <person name="Jargeat P."/>
            <person name="Nagy L.G."/>
            <person name="Floudas D."/>
            <person name="Copeland A."/>
            <person name="Barry K.W."/>
            <person name="Cichocki N."/>
            <person name="Veneault-Fourrey C."/>
            <person name="LaButti K."/>
            <person name="Lindquist E.A."/>
            <person name="Lipzen A."/>
            <person name="Lundell T."/>
            <person name="Morin E."/>
            <person name="Murat C."/>
            <person name="Sun H."/>
            <person name="Tunlid A."/>
            <person name="Henrissat B."/>
            <person name="Grigoriev I.V."/>
            <person name="Hibbett D.S."/>
            <person name="Martin F."/>
            <person name="Nordberg H.P."/>
            <person name="Cantor M.N."/>
            <person name="Hua S.X."/>
        </authorList>
    </citation>
    <scope>NUCLEOTIDE SEQUENCE [LARGE SCALE GENOMIC DNA]</scope>
    <source>
        <strain evidence="6 7">Ve08.2h10</strain>
    </source>
</reference>
<dbReference type="Gene3D" id="1.20.870.10">
    <property type="entry name" value="Son of sevenless (SoS) protein Chain: S domain 1"/>
    <property type="match status" value="1"/>
</dbReference>
<keyword evidence="7" id="KW-1185">Reference proteome</keyword>
<dbReference type="OrthoDB" id="546434at2759"/>
<dbReference type="FunCoup" id="A0A0D0DRP8">
    <property type="interactions" value="44"/>
</dbReference>
<dbReference type="PANTHER" id="PTHR23113:SF368">
    <property type="entry name" value="CELL DIVISION CONTROL PROTEIN 25"/>
    <property type="match status" value="1"/>
</dbReference>
<dbReference type="Pfam" id="PF25006">
    <property type="entry name" value="DUF7783"/>
    <property type="match status" value="1"/>
</dbReference>
<dbReference type="STRING" id="930991.A0A0D0DRP8"/>
<dbReference type="GO" id="GO:0007265">
    <property type="term" value="P:Ras protein signal transduction"/>
    <property type="evidence" value="ECO:0007669"/>
    <property type="project" value="TreeGrafter"/>
</dbReference>
<accession>A0A0D0DRP8</accession>
<evidence type="ECO:0000259" key="5">
    <source>
        <dbReference type="PROSITE" id="PS50212"/>
    </source>
</evidence>
<dbReference type="GO" id="GO:0005886">
    <property type="term" value="C:plasma membrane"/>
    <property type="evidence" value="ECO:0007669"/>
    <property type="project" value="TreeGrafter"/>
</dbReference>
<evidence type="ECO:0000256" key="1">
    <source>
        <dbReference type="ARBA" id="ARBA00022658"/>
    </source>
</evidence>
<dbReference type="EMBL" id="KN825020">
    <property type="protein sequence ID" value="KIK95808.1"/>
    <property type="molecule type" value="Genomic_DNA"/>
</dbReference>
<evidence type="ECO:0000256" key="3">
    <source>
        <dbReference type="SAM" id="MobiDB-lite"/>
    </source>
</evidence>
<dbReference type="AlphaFoldDB" id="A0A0D0DRP8"/>
<dbReference type="Gene3D" id="1.10.840.10">
    <property type="entry name" value="Ras guanine-nucleotide exchange factors catalytic domain"/>
    <property type="match status" value="1"/>
</dbReference>
<name>A0A0D0DRP8_9AGAM</name>
<dbReference type="Proteomes" id="UP000054538">
    <property type="component" value="Unassembled WGS sequence"/>
</dbReference>
<dbReference type="SMART" id="SM00229">
    <property type="entry name" value="RasGEFN"/>
    <property type="match status" value="1"/>
</dbReference>
<evidence type="ECO:0000313" key="7">
    <source>
        <dbReference type="Proteomes" id="UP000054538"/>
    </source>
</evidence>
<dbReference type="InterPro" id="IPR001895">
    <property type="entry name" value="RASGEF_cat_dom"/>
</dbReference>
<dbReference type="InterPro" id="IPR008937">
    <property type="entry name" value="Ras-like_GEF"/>
</dbReference>
<evidence type="ECO:0008006" key="8">
    <source>
        <dbReference type="Google" id="ProtNLM"/>
    </source>
</evidence>
<proteinExistence type="predicted"/>
<dbReference type="InterPro" id="IPR000651">
    <property type="entry name" value="Ras-like_Gua-exchang_fac_N"/>
</dbReference>
<feature type="domain" description="Ras-GEF" evidence="4">
    <location>
        <begin position="936"/>
        <end position="1170"/>
    </location>
</feature>
<feature type="region of interest" description="Disordered" evidence="3">
    <location>
        <begin position="196"/>
        <end position="261"/>
    </location>
</feature>